<evidence type="ECO:0000313" key="3">
    <source>
        <dbReference type="EMBL" id="CAF3930290.1"/>
    </source>
</evidence>
<dbReference type="EMBL" id="CAJNOQ010007380">
    <property type="protein sequence ID" value="CAF1166682.1"/>
    <property type="molecule type" value="Genomic_DNA"/>
</dbReference>
<feature type="region of interest" description="Disordered" evidence="1">
    <location>
        <begin position="199"/>
        <end position="229"/>
    </location>
</feature>
<organism evidence="2 4">
    <name type="scientific">Didymodactylos carnosus</name>
    <dbReference type="NCBI Taxonomy" id="1234261"/>
    <lineage>
        <taxon>Eukaryota</taxon>
        <taxon>Metazoa</taxon>
        <taxon>Spiralia</taxon>
        <taxon>Gnathifera</taxon>
        <taxon>Rotifera</taxon>
        <taxon>Eurotatoria</taxon>
        <taxon>Bdelloidea</taxon>
        <taxon>Philodinida</taxon>
        <taxon>Philodinidae</taxon>
        <taxon>Didymodactylos</taxon>
    </lineage>
</organism>
<dbReference type="Proteomes" id="UP000663829">
    <property type="component" value="Unassembled WGS sequence"/>
</dbReference>
<name>A0A814TXD6_9BILA</name>
<evidence type="ECO:0000313" key="2">
    <source>
        <dbReference type="EMBL" id="CAF1166682.1"/>
    </source>
</evidence>
<sequence>HKIVDVKRKEGNRFWVVCLNSEGERGEILVDVVVNATWEYRREIDSFLGHQPQQLFSNRLKLLARIRLPDNMANFHPAMVIRGPFLMMANCRDGTAFVTYAPITNFDKCMGITVPDDWEKWITHSDDLINNRKKQLGETILQGAQKYIPHLKNAELLEVRAGWLSLDTGKLIFGSWHANKIVNIIERYFKRPADSATVNTKNLDDKQINNPPPMYRQRNGPFRESENER</sequence>
<accession>A0A814TXD6</accession>
<dbReference type="AlphaFoldDB" id="A0A814TXD6"/>
<proteinExistence type="predicted"/>
<reference evidence="2" key="1">
    <citation type="submission" date="2021-02" db="EMBL/GenBank/DDBJ databases">
        <authorList>
            <person name="Nowell W R."/>
        </authorList>
    </citation>
    <scope>NUCLEOTIDE SEQUENCE</scope>
</reference>
<feature type="non-terminal residue" evidence="2">
    <location>
        <position position="1"/>
    </location>
</feature>
<protein>
    <submittedName>
        <fullName evidence="2">Uncharacterized protein</fullName>
    </submittedName>
</protein>
<keyword evidence="4" id="KW-1185">Reference proteome</keyword>
<gene>
    <name evidence="2" type="ORF">GPM918_LOCUS21962</name>
    <name evidence="3" type="ORF">SRO942_LOCUS21958</name>
</gene>
<comment type="caution">
    <text evidence="2">The sequence shown here is derived from an EMBL/GenBank/DDBJ whole genome shotgun (WGS) entry which is preliminary data.</text>
</comment>
<dbReference type="Proteomes" id="UP000681722">
    <property type="component" value="Unassembled WGS sequence"/>
</dbReference>
<evidence type="ECO:0000256" key="1">
    <source>
        <dbReference type="SAM" id="MobiDB-lite"/>
    </source>
</evidence>
<evidence type="ECO:0000313" key="4">
    <source>
        <dbReference type="Proteomes" id="UP000663829"/>
    </source>
</evidence>
<dbReference type="OrthoDB" id="4913900at2759"/>
<dbReference type="EMBL" id="CAJOBC010007378">
    <property type="protein sequence ID" value="CAF3930290.1"/>
    <property type="molecule type" value="Genomic_DNA"/>
</dbReference>